<dbReference type="Proteomes" id="UP001596523">
    <property type="component" value="Unassembled WGS sequence"/>
</dbReference>
<organism evidence="2 3">
    <name type="scientific">Streptomyces monticola</name>
    <dbReference type="NCBI Taxonomy" id="2666263"/>
    <lineage>
        <taxon>Bacteria</taxon>
        <taxon>Bacillati</taxon>
        <taxon>Actinomycetota</taxon>
        <taxon>Actinomycetes</taxon>
        <taxon>Kitasatosporales</taxon>
        <taxon>Streptomycetaceae</taxon>
        <taxon>Streptomyces</taxon>
    </lineage>
</organism>
<proteinExistence type="predicted"/>
<dbReference type="InterPro" id="IPR051783">
    <property type="entry name" value="NAD(P)-dependent_oxidoreduct"/>
</dbReference>
<dbReference type="EMBL" id="JBHTCF010000002">
    <property type="protein sequence ID" value="MFC7304211.1"/>
    <property type="molecule type" value="Genomic_DNA"/>
</dbReference>
<dbReference type="InterPro" id="IPR036291">
    <property type="entry name" value="NAD(P)-bd_dom_sf"/>
</dbReference>
<feature type="domain" description="NAD-dependent epimerase/dehydratase" evidence="1">
    <location>
        <begin position="3"/>
        <end position="226"/>
    </location>
</feature>
<dbReference type="CDD" id="cd05262">
    <property type="entry name" value="SDR_a7"/>
    <property type="match status" value="1"/>
</dbReference>
<reference evidence="3" key="1">
    <citation type="journal article" date="2019" name="Int. J. Syst. Evol. Microbiol.">
        <title>The Global Catalogue of Microorganisms (GCM) 10K type strain sequencing project: providing services to taxonomists for standard genome sequencing and annotation.</title>
        <authorList>
            <consortium name="The Broad Institute Genomics Platform"/>
            <consortium name="The Broad Institute Genome Sequencing Center for Infectious Disease"/>
            <person name="Wu L."/>
            <person name="Ma J."/>
        </authorList>
    </citation>
    <scope>NUCLEOTIDE SEQUENCE [LARGE SCALE GENOMIC DNA]</scope>
    <source>
        <strain evidence="3">SYNS20</strain>
    </source>
</reference>
<dbReference type="PANTHER" id="PTHR48079:SF6">
    <property type="entry name" value="NAD(P)-BINDING DOMAIN-CONTAINING PROTEIN-RELATED"/>
    <property type="match status" value="1"/>
</dbReference>
<dbReference type="SUPFAM" id="SSF51735">
    <property type="entry name" value="NAD(P)-binding Rossmann-fold domains"/>
    <property type="match status" value="1"/>
</dbReference>
<protein>
    <submittedName>
        <fullName evidence="2">SDR family oxidoreductase</fullName>
    </submittedName>
</protein>
<evidence type="ECO:0000259" key="1">
    <source>
        <dbReference type="Pfam" id="PF01370"/>
    </source>
</evidence>
<dbReference type="InterPro" id="IPR001509">
    <property type="entry name" value="Epimerase_deHydtase"/>
</dbReference>
<accession>A0ABW2JDW7</accession>
<dbReference type="RefSeq" id="WP_381828181.1">
    <property type="nucleotide sequence ID" value="NZ_JBHTCF010000002.1"/>
</dbReference>
<dbReference type="PANTHER" id="PTHR48079">
    <property type="entry name" value="PROTEIN YEEZ"/>
    <property type="match status" value="1"/>
</dbReference>
<comment type="caution">
    <text evidence="2">The sequence shown here is derived from an EMBL/GenBank/DDBJ whole genome shotgun (WGS) entry which is preliminary data.</text>
</comment>
<evidence type="ECO:0000313" key="3">
    <source>
        <dbReference type="Proteomes" id="UP001596523"/>
    </source>
</evidence>
<keyword evidence="3" id="KW-1185">Reference proteome</keyword>
<dbReference type="Pfam" id="PF01370">
    <property type="entry name" value="Epimerase"/>
    <property type="match status" value="1"/>
</dbReference>
<evidence type="ECO:0000313" key="2">
    <source>
        <dbReference type="EMBL" id="MFC7304211.1"/>
    </source>
</evidence>
<gene>
    <name evidence="2" type="ORF">ACFQVC_08305</name>
</gene>
<sequence>MRVFVTGASGWIGSAVVPDLMDGGHEVVGLARSDASAEALTAAGVEVVRGRLEDLDTLSAAAAAADGVIHLAFNHEVAFAGGNFKGAADADRASVEAMTKALPGTDKAFVLASGTPVEAGRVATENDGHDVPPADAVSPEAAGAVARMATAEYVRALAEQGVRSSVVRLPRTNHGEGDKGFVAHLVATARDKGVAGYYGDGTNRWPAVHRLDSAHMFRVALEKAPAGTTLHAVADEGVALRDIAEVIGRHLNVPTAAIAPEEAGEHFGWLAPILAGDQPASSTLSRELTGWEPTQAGLLADLDEGHYFRTA</sequence>
<name>A0ABW2JDW7_9ACTN</name>
<dbReference type="Gene3D" id="3.40.50.720">
    <property type="entry name" value="NAD(P)-binding Rossmann-like Domain"/>
    <property type="match status" value="1"/>
</dbReference>